<dbReference type="EMBL" id="CAJOBA010009044">
    <property type="protein sequence ID" value="CAF3842432.1"/>
    <property type="molecule type" value="Genomic_DNA"/>
</dbReference>
<proteinExistence type="predicted"/>
<organism evidence="2 3">
    <name type="scientific">Didymodactylos carnosus</name>
    <dbReference type="NCBI Taxonomy" id="1234261"/>
    <lineage>
        <taxon>Eukaryota</taxon>
        <taxon>Metazoa</taxon>
        <taxon>Spiralia</taxon>
        <taxon>Gnathifera</taxon>
        <taxon>Rotifera</taxon>
        <taxon>Eurotatoria</taxon>
        <taxon>Bdelloidea</taxon>
        <taxon>Philodinida</taxon>
        <taxon>Philodinidae</taxon>
        <taxon>Didymodactylos</taxon>
    </lineage>
</organism>
<dbReference type="Proteomes" id="UP000677228">
    <property type="component" value="Unassembled WGS sequence"/>
</dbReference>
<reference evidence="2" key="1">
    <citation type="submission" date="2021-02" db="EMBL/GenBank/DDBJ databases">
        <authorList>
            <person name="Nowell W R."/>
        </authorList>
    </citation>
    <scope>NUCLEOTIDE SEQUENCE</scope>
</reference>
<gene>
    <name evidence="1" type="ORF">OVA965_LOCUS18276</name>
    <name evidence="2" type="ORF">TMI583_LOCUS18285</name>
</gene>
<comment type="caution">
    <text evidence="2">The sequence shown here is derived from an EMBL/GenBank/DDBJ whole genome shotgun (WGS) entry which is preliminary data.</text>
</comment>
<dbReference type="AlphaFoldDB" id="A0A8S2K8U9"/>
<protein>
    <submittedName>
        <fullName evidence="2">Uncharacterized protein</fullName>
    </submittedName>
</protein>
<evidence type="ECO:0000313" key="1">
    <source>
        <dbReference type="EMBL" id="CAF1079152.1"/>
    </source>
</evidence>
<dbReference type="EMBL" id="CAJNOK010009029">
    <property type="protein sequence ID" value="CAF1079152.1"/>
    <property type="molecule type" value="Genomic_DNA"/>
</dbReference>
<dbReference type="Proteomes" id="UP000682733">
    <property type="component" value="Unassembled WGS sequence"/>
</dbReference>
<evidence type="ECO:0000313" key="2">
    <source>
        <dbReference type="EMBL" id="CAF3842432.1"/>
    </source>
</evidence>
<sequence>MPQTSCARKHLRPNVDKYIGHPEESVKLKEKFRRFIQPLYTLSPEEQEIDEPHPQLEDPKILVKLQDTVYCLKPFFDVDDCLTFISENADKKIFFISSGTMGEKIVPQIAECSQIHGIYIFCGNISYHATGWAMDYCDYIVSMLDHQDDLLVRLTKDIVVYLEEKADGYLVMQEKLKARSCYAWAIKLTLRSRQLGNKTFRDVHDRLMKKFDDVEKGYGTEKEMDWAN</sequence>
<accession>A0A8S2K8U9</accession>
<name>A0A8S2K8U9_9BILA</name>
<evidence type="ECO:0000313" key="3">
    <source>
        <dbReference type="Proteomes" id="UP000682733"/>
    </source>
</evidence>